<dbReference type="GO" id="GO:0006508">
    <property type="term" value="P:proteolysis"/>
    <property type="evidence" value="ECO:0007669"/>
    <property type="project" value="UniProtKB-KW"/>
</dbReference>
<keyword evidence="2 5" id="KW-0812">Transmembrane</keyword>
<comment type="subcellular location">
    <subcellularLocation>
        <location evidence="1">Membrane</location>
        <topology evidence="1">Multi-pass membrane protein</topology>
    </subcellularLocation>
</comment>
<evidence type="ECO:0000256" key="6">
    <source>
        <dbReference type="SAM" id="SignalP"/>
    </source>
</evidence>
<dbReference type="GO" id="GO:0005886">
    <property type="term" value="C:plasma membrane"/>
    <property type="evidence" value="ECO:0007669"/>
    <property type="project" value="TreeGrafter"/>
</dbReference>
<feature type="transmembrane region" description="Helical" evidence="5">
    <location>
        <begin position="258"/>
        <end position="275"/>
    </location>
</feature>
<evidence type="ECO:0000256" key="2">
    <source>
        <dbReference type="ARBA" id="ARBA00022692"/>
    </source>
</evidence>
<keyword evidence="10" id="KW-0645">Protease</keyword>
<evidence type="ECO:0000259" key="8">
    <source>
        <dbReference type="Pfam" id="PF24961"/>
    </source>
</evidence>
<dbReference type="RefSeq" id="WP_108021354.1">
    <property type="nucleotide sequence ID" value="NZ_QBKR01000001.1"/>
</dbReference>
<dbReference type="InterPro" id="IPR029045">
    <property type="entry name" value="ClpP/crotonase-like_dom_sf"/>
</dbReference>
<dbReference type="Gene3D" id="2.40.50.140">
    <property type="entry name" value="Nucleic acid-binding proteins"/>
    <property type="match status" value="1"/>
</dbReference>
<evidence type="ECO:0000259" key="9">
    <source>
        <dbReference type="Pfam" id="PF25145"/>
    </source>
</evidence>
<name>A0A2T6C963_9BACL</name>
<dbReference type="InterPro" id="IPR052165">
    <property type="entry name" value="Membrane_assoc_protease"/>
</dbReference>
<accession>A0A2T6C963</accession>
<sequence length="450" mass="47723">MKRLVSGVLLFLSVFTFAVAAPGVGAEDTGGRPVYWVPLEQNVERGLARFLDRAFREADQVGAKAVVLKMDTLGGDVGAALEIGKRIRASQIPVTVYIKGEAISAGAYIALNADHILMTPGSAIGAAEPRTLDGRTADPKTVAFWESNMRAAAESQGRDPEIAAGMVDRNLVIEGVKEKGELISLSARQAVKQDLADRIVSGEKEVYRFLNVSASDIVRVELTPSERLARFVTSPYVIPILFMIGLAGIAIEVFTPGFGFPGVIGLGAFGLYFFGHYLAGFAGAETFVLLAAGLILLIIEIFVPGFGIFGILGLLSLAAAVVTAASDRMFSLASFLIAMGGTAVGMWLAVRYFGARGFWNRLVLSSEQNNQTGYVSRTQQPELVGKRGKSLTPLRPAGAAIVGGVRRDVVSEGGFIPAGTPVEVVEVRGGRVVVRTVEPAPGENRDQPEV</sequence>
<dbReference type="GO" id="GO:0008233">
    <property type="term" value="F:peptidase activity"/>
    <property type="evidence" value="ECO:0007669"/>
    <property type="project" value="UniProtKB-KW"/>
</dbReference>
<evidence type="ECO:0000256" key="1">
    <source>
        <dbReference type="ARBA" id="ARBA00004141"/>
    </source>
</evidence>
<reference evidence="10 11" key="1">
    <citation type="submission" date="2018-04" db="EMBL/GenBank/DDBJ databases">
        <title>Genomic Encyclopedia of Archaeal and Bacterial Type Strains, Phase II (KMG-II): from individual species to whole genera.</title>
        <authorList>
            <person name="Goeker M."/>
        </authorList>
    </citation>
    <scope>NUCLEOTIDE SEQUENCE [LARGE SCALE GENOMIC DNA]</scope>
    <source>
        <strain evidence="10 11">DSM 45787</strain>
    </source>
</reference>
<dbReference type="PANTHER" id="PTHR33507:SF3">
    <property type="entry name" value="INNER MEMBRANE PROTEIN YBBJ"/>
    <property type="match status" value="1"/>
</dbReference>
<evidence type="ECO:0000256" key="3">
    <source>
        <dbReference type="ARBA" id="ARBA00022989"/>
    </source>
</evidence>
<feature type="domain" description="NfeD integral membrane" evidence="8">
    <location>
        <begin position="237"/>
        <end position="350"/>
    </location>
</feature>
<dbReference type="CDD" id="cd07021">
    <property type="entry name" value="Clp_protease_NfeD_like"/>
    <property type="match status" value="1"/>
</dbReference>
<dbReference type="Pfam" id="PF01957">
    <property type="entry name" value="NfeD"/>
    <property type="match status" value="1"/>
</dbReference>
<dbReference type="InterPro" id="IPR002810">
    <property type="entry name" value="NfeD-like_C"/>
</dbReference>
<protein>
    <submittedName>
        <fullName evidence="10">Membrane-bound serine protease (ClpP class)</fullName>
    </submittedName>
</protein>
<keyword evidence="4 5" id="KW-0472">Membrane</keyword>
<dbReference type="Pfam" id="PF25145">
    <property type="entry name" value="NfeD1b_N"/>
    <property type="match status" value="1"/>
</dbReference>
<evidence type="ECO:0000313" key="11">
    <source>
        <dbReference type="Proteomes" id="UP000244240"/>
    </source>
</evidence>
<feature type="transmembrane region" description="Helical" evidence="5">
    <location>
        <begin position="332"/>
        <end position="353"/>
    </location>
</feature>
<dbReference type="InterPro" id="IPR056739">
    <property type="entry name" value="NfeD_membrane"/>
</dbReference>
<evidence type="ECO:0000313" key="10">
    <source>
        <dbReference type="EMBL" id="PTX64860.1"/>
    </source>
</evidence>
<evidence type="ECO:0000256" key="5">
    <source>
        <dbReference type="SAM" id="Phobius"/>
    </source>
</evidence>
<dbReference type="Pfam" id="PF24961">
    <property type="entry name" value="NfeD_membrane"/>
    <property type="match status" value="1"/>
</dbReference>
<feature type="transmembrane region" description="Helical" evidence="5">
    <location>
        <begin position="281"/>
        <end position="299"/>
    </location>
</feature>
<feature type="domain" description="NfeD-like C-terminal" evidence="7">
    <location>
        <begin position="382"/>
        <end position="435"/>
    </location>
</feature>
<feature type="domain" description="NfeD1b N-terminal" evidence="9">
    <location>
        <begin position="34"/>
        <end position="218"/>
    </location>
</feature>
<keyword evidence="11" id="KW-1185">Reference proteome</keyword>
<evidence type="ECO:0000259" key="7">
    <source>
        <dbReference type="Pfam" id="PF01957"/>
    </source>
</evidence>
<dbReference type="InterPro" id="IPR056738">
    <property type="entry name" value="NfeD1b_N"/>
</dbReference>
<dbReference type="InterPro" id="IPR012340">
    <property type="entry name" value="NA-bd_OB-fold"/>
</dbReference>
<dbReference type="Proteomes" id="UP000244240">
    <property type="component" value="Unassembled WGS sequence"/>
</dbReference>
<dbReference type="EMBL" id="QBKR01000001">
    <property type="protein sequence ID" value="PTX64860.1"/>
    <property type="molecule type" value="Genomic_DNA"/>
</dbReference>
<proteinExistence type="predicted"/>
<dbReference type="SUPFAM" id="SSF52096">
    <property type="entry name" value="ClpP/crotonase"/>
    <property type="match status" value="1"/>
</dbReference>
<feature type="transmembrane region" description="Helical" evidence="5">
    <location>
        <begin position="228"/>
        <end position="251"/>
    </location>
</feature>
<keyword evidence="6" id="KW-0732">Signal</keyword>
<keyword evidence="3 5" id="KW-1133">Transmembrane helix</keyword>
<comment type="caution">
    <text evidence="10">The sequence shown here is derived from an EMBL/GenBank/DDBJ whole genome shotgun (WGS) entry which is preliminary data.</text>
</comment>
<keyword evidence="10" id="KW-0378">Hydrolase</keyword>
<dbReference type="PANTHER" id="PTHR33507">
    <property type="entry name" value="INNER MEMBRANE PROTEIN YBBJ"/>
    <property type="match status" value="1"/>
</dbReference>
<evidence type="ECO:0000256" key="4">
    <source>
        <dbReference type="ARBA" id="ARBA00023136"/>
    </source>
</evidence>
<feature type="chain" id="PRO_5015431647" evidence="6">
    <location>
        <begin position="21"/>
        <end position="450"/>
    </location>
</feature>
<dbReference type="Gene3D" id="3.90.226.10">
    <property type="entry name" value="2-enoyl-CoA Hydratase, Chain A, domain 1"/>
    <property type="match status" value="1"/>
</dbReference>
<organism evidence="10 11">
    <name type="scientific">Melghirimyces profundicolus</name>
    <dbReference type="NCBI Taxonomy" id="1242148"/>
    <lineage>
        <taxon>Bacteria</taxon>
        <taxon>Bacillati</taxon>
        <taxon>Bacillota</taxon>
        <taxon>Bacilli</taxon>
        <taxon>Bacillales</taxon>
        <taxon>Thermoactinomycetaceae</taxon>
        <taxon>Melghirimyces</taxon>
    </lineage>
</organism>
<feature type="signal peptide" evidence="6">
    <location>
        <begin position="1"/>
        <end position="20"/>
    </location>
</feature>
<dbReference type="AlphaFoldDB" id="A0A2T6C963"/>
<gene>
    <name evidence="10" type="ORF">C8P63_10178</name>
</gene>
<dbReference type="OrthoDB" id="9806253at2"/>